<evidence type="ECO:0000256" key="4">
    <source>
        <dbReference type="ARBA" id="ARBA00023125"/>
    </source>
</evidence>
<name>A0A840MVZ9_9PROT</name>
<dbReference type="Pfam" id="PF00196">
    <property type="entry name" value="GerE"/>
    <property type="match status" value="1"/>
</dbReference>
<keyword evidence="5" id="KW-0804">Transcription</keyword>
<dbReference type="GO" id="GO:0003677">
    <property type="term" value="F:DNA binding"/>
    <property type="evidence" value="ECO:0007669"/>
    <property type="project" value="UniProtKB-KW"/>
</dbReference>
<evidence type="ECO:0000259" key="8">
    <source>
        <dbReference type="PROSITE" id="PS50110"/>
    </source>
</evidence>
<comment type="caution">
    <text evidence="9">The sequence shown here is derived from an EMBL/GenBank/DDBJ whole genome shotgun (WGS) entry which is preliminary data.</text>
</comment>
<protein>
    <submittedName>
        <fullName evidence="9">Two-component system response regulator DctR</fullName>
    </submittedName>
</protein>
<keyword evidence="10" id="KW-1185">Reference proteome</keyword>
<evidence type="ECO:0000313" key="10">
    <source>
        <dbReference type="Proteomes" id="UP000575898"/>
    </source>
</evidence>
<dbReference type="InterPro" id="IPR036388">
    <property type="entry name" value="WH-like_DNA-bd_sf"/>
</dbReference>
<dbReference type="SUPFAM" id="SSF46894">
    <property type="entry name" value="C-terminal effector domain of the bipartite response regulators"/>
    <property type="match status" value="1"/>
</dbReference>
<evidence type="ECO:0000256" key="3">
    <source>
        <dbReference type="ARBA" id="ARBA00023015"/>
    </source>
</evidence>
<evidence type="ECO:0000256" key="2">
    <source>
        <dbReference type="ARBA" id="ARBA00023012"/>
    </source>
</evidence>
<dbReference type="RefSeq" id="WP_184040072.1">
    <property type="nucleotide sequence ID" value="NZ_JACHHY010000016.1"/>
</dbReference>
<dbReference type="SMART" id="SM00421">
    <property type="entry name" value="HTH_LUXR"/>
    <property type="match status" value="1"/>
</dbReference>
<dbReference type="PROSITE" id="PS50043">
    <property type="entry name" value="HTH_LUXR_2"/>
    <property type="match status" value="1"/>
</dbReference>
<gene>
    <name evidence="9" type="ORF">HNQ59_002652</name>
</gene>
<accession>A0A840MVZ9</accession>
<feature type="domain" description="Response regulatory" evidence="8">
    <location>
        <begin position="6"/>
        <end position="120"/>
    </location>
</feature>
<keyword evidence="2" id="KW-0902">Two-component regulatory system</keyword>
<dbReference type="InterPro" id="IPR011006">
    <property type="entry name" value="CheY-like_superfamily"/>
</dbReference>
<dbReference type="PROSITE" id="PS50110">
    <property type="entry name" value="RESPONSE_REGULATORY"/>
    <property type="match status" value="1"/>
</dbReference>
<evidence type="ECO:0000256" key="1">
    <source>
        <dbReference type="ARBA" id="ARBA00022553"/>
    </source>
</evidence>
<dbReference type="AlphaFoldDB" id="A0A840MVZ9"/>
<dbReference type="Pfam" id="PF00072">
    <property type="entry name" value="Response_reg"/>
    <property type="match status" value="1"/>
</dbReference>
<dbReference type="PANTHER" id="PTHR44688:SF16">
    <property type="entry name" value="DNA-BINDING TRANSCRIPTIONAL ACTIVATOR DEVR_DOSR"/>
    <property type="match status" value="1"/>
</dbReference>
<dbReference type="SUPFAM" id="SSF52172">
    <property type="entry name" value="CheY-like"/>
    <property type="match status" value="1"/>
</dbReference>
<dbReference type="PROSITE" id="PS00622">
    <property type="entry name" value="HTH_LUXR_1"/>
    <property type="match status" value="1"/>
</dbReference>
<evidence type="ECO:0000313" key="9">
    <source>
        <dbReference type="EMBL" id="MBB5019351.1"/>
    </source>
</evidence>
<dbReference type="PANTHER" id="PTHR44688">
    <property type="entry name" value="DNA-BINDING TRANSCRIPTIONAL ACTIVATOR DEVR_DOSR"/>
    <property type="match status" value="1"/>
</dbReference>
<dbReference type="Proteomes" id="UP000575898">
    <property type="component" value="Unassembled WGS sequence"/>
</dbReference>
<dbReference type="Gene3D" id="1.10.10.10">
    <property type="entry name" value="Winged helix-like DNA-binding domain superfamily/Winged helix DNA-binding domain"/>
    <property type="match status" value="1"/>
</dbReference>
<dbReference type="CDD" id="cd17537">
    <property type="entry name" value="REC_FixJ"/>
    <property type="match status" value="1"/>
</dbReference>
<dbReference type="FunFam" id="3.40.50.2300:FF:000018">
    <property type="entry name" value="DNA-binding transcriptional regulator NtrC"/>
    <property type="match status" value="1"/>
</dbReference>
<sequence>MPNNRPICVVDDDEATRDALVWLFSTRELEAVAFESGEAFLADYHPDRFGCIVLDVRMPGLSGLEVFEQLKEHSYQPPVIFLTGHGDVPMAVGALKGGAADFIQKPFNDNQLVDMIERCLSGDEQARTRWAAKQSIDTRLGYLTPREREVMKLIIAGKLNKVIADELDISMKTVEVHRARILEKMGVKTAVELASLLGGTDT</sequence>
<feature type="modified residue" description="4-aspartylphosphate" evidence="6">
    <location>
        <position position="55"/>
    </location>
</feature>
<evidence type="ECO:0000256" key="5">
    <source>
        <dbReference type="ARBA" id="ARBA00023163"/>
    </source>
</evidence>
<reference evidence="9 10" key="1">
    <citation type="submission" date="2020-08" db="EMBL/GenBank/DDBJ databases">
        <title>Genomic Encyclopedia of Type Strains, Phase IV (KMG-IV): sequencing the most valuable type-strain genomes for metagenomic binning, comparative biology and taxonomic classification.</title>
        <authorList>
            <person name="Goeker M."/>
        </authorList>
    </citation>
    <scope>NUCLEOTIDE SEQUENCE [LARGE SCALE GENOMIC DNA]</scope>
    <source>
        <strain evidence="9 10">DSM 27165</strain>
    </source>
</reference>
<dbReference type="InterPro" id="IPR000792">
    <property type="entry name" value="Tscrpt_reg_LuxR_C"/>
</dbReference>
<organism evidence="9 10">
    <name type="scientific">Chitinivorax tropicus</name>
    <dbReference type="NCBI Taxonomy" id="714531"/>
    <lineage>
        <taxon>Bacteria</taxon>
        <taxon>Pseudomonadati</taxon>
        <taxon>Pseudomonadota</taxon>
        <taxon>Betaproteobacteria</taxon>
        <taxon>Chitinivorax</taxon>
    </lineage>
</organism>
<dbReference type="PRINTS" id="PR00038">
    <property type="entry name" value="HTHLUXR"/>
</dbReference>
<dbReference type="Gene3D" id="3.40.50.2300">
    <property type="match status" value="1"/>
</dbReference>
<evidence type="ECO:0000259" key="7">
    <source>
        <dbReference type="PROSITE" id="PS50043"/>
    </source>
</evidence>
<keyword evidence="4" id="KW-0238">DNA-binding</keyword>
<dbReference type="CDD" id="cd06170">
    <property type="entry name" value="LuxR_C_like"/>
    <property type="match status" value="1"/>
</dbReference>
<evidence type="ECO:0000256" key="6">
    <source>
        <dbReference type="PROSITE-ProRule" id="PRU00169"/>
    </source>
</evidence>
<keyword evidence="1 6" id="KW-0597">Phosphoprotein</keyword>
<feature type="domain" description="HTH luxR-type" evidence="7">
    <location>
        <begin position="136"/>
        <end position="201"/>
    </location>
</feature>
<dbReference type="InterPro" id="IPR001789">
    <property type="entry name" value="Sig_transdc_resp-reg_receiver"/>
</dbReference>
<keyword evidence="3" id="KW-0805">Transcription regulation</keyword>
<proteinExistence type="predicted"/>
<dbReference type="GO" id="GO:0000160">
    <property type="term" value="P:phosphorelay signal transduction system"/>
    <property type="evidence" value="ECO:0007669"/>
    <property type="project" value="UniProtKB-KW"/>
</dbReference>
<dbReference type="InterPro" id="IPR016032">
    <property type="entry name" value="Sig_transdc_resp-reg_C-effctor"/>
</dbReference>
<dbReference type="GO" id="GO:0006355">
    <property type="term" value="P:regulation of DNA-templated transcription"/>
    <property type="evidence" value="ECO:0007669"/>
    <property type="project" value="InterPro"/>
</dbReference>
<dbReference type="SMART" id="SM00448">
    <property type="entry name" value="REC"/>
    <property type="match status" value="1"/>
</dbReference>
<dbReference type="EMBL" id="JACHHY010000016">
    <property type="protein sequence ID" value="MBB5019351.1"/>
    <property type="molecule type" value="Genomic_DNA"/>
</dbReference>